<gene>
    <name evidence="3" type="ordered locus">Francci3_0835</name>
</gene>
<dbReference type="AlphaFoldDB" id="Q2JES3"/>
<sequence>MGVISPLVIRDPVPGVPPSDADSVLTGRREAAMNAERSSRGPRLMTVSGGASQPTVSSATPHRSATPARTAASGTTSTTAPAVDPRDPAAAPGPTGQAPVVGADLLRPSEAQLARLRRVAAGEEEADLVIRGGLVVAVHSGAVAARDILIVGCYIAAVTKPGTLAGRRSLDAAGRFVLPAYVDAGLRVEETLLTPGELARLIVPRGTVTLVTDPAVLVALGGLRGVDLVTGSSTPLRVLVRAGQVPGRQVPGTGAPAAPVVEVPPIPPASALTALSSVGAAPVKSSATEAGGLLWAAGSGAEPVRGRARSVAELATVGHLDHDVRLAVGRGMGQIDAIRRFSLLPARRHDLEPTLGSIAPTRFADLQVVSSLAGTAPPDVVVAGGRIAAECGRPLFDNLDISPAWATSRTRLPANLHAGSFTSLGLRRSHRQDASVVVVSVDPPRDPGTAPPVGGPARALRMTGTGQVSGLSHPRGLRTVRVEPTLRDGWAVADPSRDLLKIAIFGRDGSSDEIDVGLLRGCGLTRGALAVTTAEPPGHLIVVGARDDDMVTAARALEGMGGGYVVVDQGWVRAACALPLLGVMSDAPWEAVLGELAAVDTAAADLGCRLPFPLRTLAGWGCALYTRP</sequence>
<evidence type="ECO:0000313" key="4">
    <source>
        <dbReference type="Proteomes" id="UP000001937"/>
    </source>
</evidence>
<dbReference type="eggNOG" id="COG1001">
    <property type="taxonomic scope" value="Bacteria"/>
</dbReference>
<dbReference type="Gene3D" id="2.30.40.10">
    <property type="entry name" value="Urease, subunit C, domain 1"/>
    <property type="match status" value="1"/>
</dbReference>
<dbReference type="EC" id="3.5.4.2" evidence="3"/>
<organism evidence="3 4">
    <name type="scientific">Frankia casuarinae (strain DSM 45818 / CECT 9043 / HFP020203 / CcI3)</name>
    <dbReference type="NCBI Taxonomy" id="106370"/>
    <lineage>
        <taxon>Bacteria</taxon>
        <taxon>Bacillati</taxon>
        <taxon>Actinomycetota</taxon>
        <taxon>Actinomycetes</taxon>
        <taxon>Frankiales</taxon>
        <taxon>Frankiaceae</taxon>
        <taxon>Frankia</taxon>
    </lineage>
</organism>
<dbReference type="InterPro" id="IPR011059">
    <property type="entry name" value="Metal-dep_hydrolase_composite"/>
</dbReference>
<protein>
    <submittedName>
        <fullName evidence="3">Adenine deaminase</fullName>
        <ecNumber evidence="3">3.5.4.2</ecNumber>
    </submittedName>
</protein>
<dbReference type="SUPFAM" id="SSF51338">
    <property type="entry name" value="Composite domain of metallo-dependent hydrolases"/>
    <property type="match status" value="1"/>
</dbReference>
<feature type="region of interest" description="Disordered" evidence="1">
    <location>
        <begin position="1"/>
        <end position="101"/>
    </location>
</feature>
<feature type="compositionally biased region" description="Polar residues" evidence="1">
    <location>
        <begin position="49"/>
        <end position="58"/>
    </location>
</feature>
<accession>Q2JES3</accession>
<name>Q2JES3_FRACC</name>
<feature type="compositionally biased region" description="Low complexity" evidence="1">
    <location>
        <begin position="59"/>
        <end position="101"/>
    </location>
</feature>
<proteinExistence type="predicted"/>
<keyword evidence="3" id="KW-0378">Hydrolase</keyword>
<evidence type="ECO:0000313" key="3">
    <source>
        <dbReference type="EMBL" id="ABD10219.1"/>
    </source>
</evidence>
<dbReference type="HOGENOM" id="CLU_027935_0_0_11"/>
<dbReference type="GO" id="GO:0000034">
    <property type="term" value="F:adenine deaminase activity"/>
    <property type="evidence" value="ECO:0007669"/>
    <property type="project" value="UniProtKB-EC"/>
</dbReference>
<dbReference type="STRING" id="106370.Francci3_0835"/>
<keyword evidence="4" id="KW-1185">Reference proteome</keyword>
<dbReference type="Proteomes" id="UP000001937">
    <property type="component" value="Chromosome"/>
</dbReference>
<evidence type="ECO:0000259" key="2">
    <source>
        <dbReference type="Pfam" id="PF13382"/>
    </source>
</evidence>
<feature type="domain" description="Adenine deaminase C-terminal" evidence="2">
    <location>
        <begin position="480"/>
        <end position="618"/>
    </location>
</feature>
<dbReference type="KEGG" id="fra:Francci3_0835"/>
<dbReference type="InterPro" id="IPR026912">
    <property type="entry name" value="Adenine_deam_C"/>
</dbReference>
<evidence type="ECO:0000256" key="1">
    <source>
        <dbReference type="SAM" id="MobiDB-lite"/>
    </source>
</evidence>
<dbReference type="PhylomeDB" id="Q2JES3"/>
<dbReference type="Pfam" id="PF13382">
    <property type="entry name" value="Adenine_deam_C"/>
    <property type="match status" value="1"/>
</dbReference>
<dbReference type="EMBL" id="CP000249">
    <property type="protein sequence ID" value="ABD10219.1"/>
    <property type="molecule type" value="Genomic_DNA"/>
</dbReference>
<reference evidence="3 4" key="1">
    <citation type="journal article" date="2007" name="Genome Res.">
        <title>Genome characteristics of facultatively symbiotic Frankia sp. strains reflect host range and host plant biogeography.</title>
        <authorList>
            <person name="Normand P."/>
            <person name="Lapierre P."/>
            <person name="Tisa L.S."/>
            <person name="Gogarten J.P."/>
            <person name="Alloisio N."/>
            <person name="Bagnarol E."/>
            <person name="Bassi C.A."/>
            <person name="Berry A.M."/>
            <person name="Bickhart D.M."/>
            <person name="Choisne N."/>
            <person name="Couloux A."/>
            <person name="Cournoyer B."/>
            <person name="Cruveiller S."/>
            <person name="Daubin V."/>
            <person name="Demange N."/>
            <person name="Francino M.P."/>
            <person name="Goltsman E."/>
            <person name="Huang Y."/>
            <person name="Kopp O.R."/>
            <person name="Labarre L."/>
            <person name="Lapidus A."/>
            <person name="Lavire C."/>
            <person name="Marechal J."/>
            <person name="Martinez M."/>
            <person name="Mastronunzio J.E."/>
            <person name="Mullin B.C."/>
            <person name="Niemann J."/>
            <person name="Pujic P."/>
            <person name="Rawnsley T."/>
            <person name="Rouy Z."/>
            <person name="Schenowitz C."/>
            <person name="Sellstedt A."/>
            <person name="Tavares F."/>
            <person name="Tomkins J.P."/>
            <person name="Vallenet D."/>
            <person name="Valverde C."/>
            <person name="Wall L.G."/>
            <person name="Wang Y."/>
            <person name="Medigue C."/>
            <person name="Benson D.R."/>
        </authorList>
    </citation>
    <scope>NUCLEOTIDE SEQUENCE [LARGE SCALE GENOMIC DNA]</scope>
    <source>
        <strain evidence="4">DSM 45818 / CECT 9043 / CcI3</strain>
    </source>
</reference>